<evidence type="ECO:0000256" key="3">
    <source>
        <dbReference type="ARBA" id="ARBA00023110"/>
    </source>
</evidence>
<dbReference type="PANTHER" id="PTHR43811:SF19">
    <property type="entry name" value="39 KDA FK506-BINDING NUCLEAR PROTEIN"/>
    <property type="match status" value="1"/>
</dbReference>
<dbReference type="Pfam" id="PF00254">
    <property type="entry name" value="FKBP_C"/>
    <property type="match status" value="1"/>
</dbReference>
<dbReference type="Gene3D" id="3.10.50.40">
    <property type="match status" value="1"/>
</dbReference>
<evidence type="ECO:0000256" key="1">
    <source>
        <dbReference type="ARBA" id="ARBA00000971"/>
    </source>
</evidence>
<dbReference type="Proteomes" id="UP000176689">
    <property type="component" value="Unassembled WGS sequence"/>
</dbReference>
<name>A0A1F6EBQ6_9BACT</name>
<comment type="caution">
    <text evidence="10">The sequence shown here is derived from an EMBL/GenBank/DDBJ whole genome shotgun (WGS) entry which is preliminary data.</text>
</comment>
<feature type="region of interest" description="Disordered" evidence="7">
    <location>
        <begin position="40"/>
        <end position="60"/>
    </location>
</feature>
<dbReference type="PROSITE" id="PS50059">
    <property type="entry name" value="FKBP_PPIASE"/>
    <property type="match status" value="1"/>
</dbReference>
<evidence type="ECO:0000256" key="6">
    <source>
        <dbReference type="RuleBase" id="RU003915"/>
    </source>
</evidence>
<evidence type="ECO:0000259" key="9">
    <source>
        <dbReference type="PROSITE" id="PS50059"/>
    </source>
</evidence>
<evidence type="ECO:0000313" key="11">
    <source>
        <dbReference type="Proteomes" id="UP000176689"/>
    </source>
</evidence>
<dbReference type="AlphaFoldDB" id="A0A1F6EBQ6"/>
<feature type="domain" description="PPIase FKBP-type" evidence="9">
    <location>
        <begin position="69"/>
        <end position="155"/>
    </location>
</feature>
<dbReference type="EMBL" id="MFLP01000016">
    <property type="protein sequence ID" value="OGG71114.1"/>
    <property type="molecule type" value="Genomic_DNA"/>
</dbReference>
<keyword evidence="4 5" id="KW-0413">Isomerase</keyword>
<comment type="catalytic activity">
    <reaction evidence="1 5 6">
        <text>[protein]-peptidylproline (omega=180) = [protein]-peptidylproline (omega=0)</text>
        <dbReference type="Rhea" id="RHEA:16237"/>
        <dbReference type="Rhea" id="RHEA-COMP:10747"/>
        <dbReference type="Rhea" id="RHEA-COMP:10748"/>
        <dbReference type="ChEBI" id="CHEBI:83833"/>
        <dbReference type="ChEBI" id="CHEBI:83834"/>
        <dbReference type="EC" id="5.2.1.8"/>
    </reaction>
</comment>
<dbReference type="GO" id="GO:0003755">
    <property type="term" value="F:peptidyl-prolyl cis-trans isomerase activity"/>
    <property type="evidence" value="ECO:0007669"/>
    <property type="project" value="UniProtKB-UniRule"/>
</dbReference>
<keyword evidence="8" id="KW-1133">Transmembrane helix</keyword>
<dbReference type="FunFam" id="3.10.50.40:FF:000006">
    <property type="entry name" value="Peptidyl-prolyl cis-trans isomerase"/>
    <property type="match status" value="1"/>
</dbReference>
<keyword evidence="8" id="KW-0812">Transmembrane</keyword>
<dbReference type="PANTHER" id="PTHR43811">
    <property type="entry name" value="FKBP-TYPE PEPTIDYL-PROLYL CIS-TRANS ISOMERASE FKPA"/>
    <property type="match status" value="1"/>
</dbReference>
<reference evidence="10 11" key="1">
    <citation type="journal article" date="2016" name="Nat. Commun.">
        <title>Thousands of microbial genomes shed light on interconnected biogeochemical processes in an aquifer system.</title>
        <authorList>
            <person name="Anantharaman K."/>
            <person name="Brown C.T."/>
            <person name="Hug L.A."/>
            <person name="Sharon I."/>
            <person name="Castelle C.J."/>
            <person name="Probst A.J."/>
            <person name="Thomas B.C."/>
            <person name="Singh A."/>
            <person name="Wilkins M.J."/>
            <person name="Karaoz U."/>
            <person name="Brodie E.L."/>
            <person name="Williams K.H."/>
            <person name="Hubbard S.S."/>
            <person name="Banfield J.F."/>
        </authorList>
    </citation>
    <scope>NUCLEOTIDE SEQUENCE [LARGE SCALE GENOMIC DNA]</scope>
</reference>
<feature type="transmembrane region" description="Helical" evidence="8">
    <location>
        <begin position="6"/>
        <end position="24"/>
    </location>
</feature>
<keyword evidence="3 5" id="KW-0697">Rotamase</keyword>
<organism evidence="10 11">
    <name type="scientific">Candidatus Kaiserbacteria bacterium RIFCSPHIGHO2_12_FULL_53_13</name>
    <dbReference type="NCBI Taxonomy" id="1798502"/>
    <lineage>
        <taxon>Bacteria</taxon>
        <taxon>Candidatus Kaiseribacteriota</taxon>
    </lineage>
</organism>
<evidence type="ECO:0000313" key="10">
    <source>
        <dbReference type="EMBL" id="OGG71114.1"/>
    </source>
</evidence>
<proteinExistence type="inferred from homology"/>
<dbReference type="EC" id="5.2.1.8" evidence="6"/>
<dbReference type="SUPFAM" id="SSF54534">
    <property type="entry name" value="FKBP-like"/>
    <property type="match status" value="1"/>
</dbReference>
<dbReference type="InterPro" id="IPR046357">
    <property type="entry name" value="PPIase_dom_sf"/>
</dbReference>
<protein>
    <recommendedName>
        <fullName evidence="6">Peptidyl-prolyl cis-trans isomerase</fullName>
        <ecNumber evidence="6">5.2.1.8</ecNumber>
    </recommendedName>
</protein>
<dbReference type="InterPro" id="IPR001179">
    <property type="entry name" value="PPIase_FKBP_dom"/>
</dbReference>
<evidence type="ECO:0000256" key="2">
    <source>
        <dbReference type="ARBA" id="ARBA00006577"/>
    </source>
</evidence>
<sequence>MNIKNAIIWIVVVVVIGFAAYYAYKAYTANKLKQADPTAQQSGDQAAANPDQVQGQEVTVGTGAEAKPGTVVTVDYVGKLTDGTVFDTSVGKQPLTFTLGEQGIIPGFQIGVNGMKVGGERLLAIPPSLGYGTQQVGTIPPNSTLVFEVKLLKVEEAPATAPIAPAIQ</sequence>
<evidence type="ECO:0000256" key="7">
    <source>
        <dbReference type="SAM" id="MobiDB-lite"/>
    </source>
</evidence>
<accession>A0A1F6EBQ6</accession>
<comment type="similarity">
    <text evidence="2 6">Belongs to the FKBP-type PPIase family.</text>
</comment>
<evidence type="ECO:0000256" key="5">
    <source>
        <dbReference type="PROSITE-ProRule" id="PRU00277"/>
    </source>
</evidence>
<gene>
    <name evidence="10" type="ORF">A3F27_02900</name>
</gene>
<evidence type="ECO:0000256" key="4">
    <source>
        <dbReference type="ARBA" id="ARBA00023235"/>
    </source>
</evidence>
<keyword evidence="8" id="KW-0472">Membrane</keyword>
<evidence type="ECO:0000256" key="8">
    <source>
        <dbReference type="SAM" id="Phobius"/>
    </source>
</evidence>